<evidence type="ECO:0000313" key="2">
    <source>
        <dbReference type="EMBL" id="KFG25859.1"/>
    </source>
</evidence>
<reference evidence="2 3" key="1">
    <citation type="journal article" date="2014" name="Genome Announc.">
        <title>Genome Sequence of the Microsporidian Species Nematocida sp1 Strain ERTm6 (ATCC PRA-372).</title>
        <authorList>
            <person name="Bakowski M.A."/>
            <person name="Priest M."/>
            <person name="Young S."/>
            <person name="Cuomo C.A."/>
            <person name="Troemel E.R."/>
        </authorList>
    </citation>
    <scope>NUCLEOTIDE SEQUENCE [LARGE SCALE GENOMIC DNA]</scope>
    <source>
        <strain evidence="2 3">ERTm6</strain>
    </source>
</reference>
<name>A0A086J141_NEMA1</name>
<dbReference type="AlphaFoldDB" id="A0A086J141"/>
<gene>
    <name evidence="2" type="ORF">NESG_01847</name>
</gene>
<sequence>MFFMNILRTIKSIGSGLIFTTETELLSTEVYTSYLGYYKSKPCTVFKYKNGYAKKVEEAYPLLKYVQDVLHIMPEVIAYQKHGSYFYIITARILPLASQEEISAKKHQYELFNQFISTNISIINDSLIKKNSIILESVTNMGRSQSAPSDSALLEGIDYADIYYDADCSTKAMVFPAFRDKNTVKNTPNVINALHALLGKETYADIYNMLASHAEELPDYYIQYIMTVFLAHFQEKDYKIKDVDAVLTQLFKDQSKKREDTATSSLYYIVSSIFLFSATSMHKNIEKQNNTSLLYIQVVFFSKNLYDLSMADINDLFLFLNKNMARFKKMRMQIIEMLFDALAVLSSNNKMLFIQLLMKEVPASDISVHIKRHMKTLIEIDNVFNLLILLLNIQCTINYKLGLHLLTTNISRIEIEGIQEIIPILSRRCTEEETIRETISTLRFIVEYMESNINEIKNGKWKLLKSKKIKNQKQMKSAEREAEWKRKNKEHINEKKEVLAQIRKEVKKGPNSSNRTWENDDW</sequence>
<proteinExistence type="predicted"/>
<comment type="caution">
    <text evidence="2">The sequence shown here is derived from an EMBL/GenBank/DDBJ whole genome shotgun (WGS) entry which is preliminary data.</text>
</comment>
<dbReference type="HOGENOM" id="CLU_608441_0_0_1"/>
<dbReference type="GeneID" id="77676820"/>
<organism evidence="2 3">
    <name type="scientific">Nematocida ausubeli (strain ATCC PRA-371 / ERTm2)</name>
    <name type="common">Nematode killer fungus</name>
    <dbReference type="NCBI Taxonomy" id="1913371"/>
    <lineage>
        <taxon>Eukaryota</taxon>
        <taxon>Fungi</taxon>
        <taxon>Fungi incertae sedis</taxon>
        <taxon>Microsporidia</taxon>
        <taxon>Nematocida</taxon>
    </lineage>
</organism>
<dbReference type="RefSeq" id="XP_052904414.1">
    <property type="nucleotide sequence ID" value="XM_053049464.1"/>
</dbReference>
<evidence type="ECO:0000256" key="1">
    <source>
        <dbReference type="SAM" id="MobiDB-lite"/>
    </source>
</evidence>
<protein>
    <submittedName>
        <fullName evidence="2">Uncharacterized protein</fullName>
    </submittedName>
</protein>
<keyword evidence="3" id="KW-1185">Reference proteome</keyword>
<evidence type="ECO:0000313" key="3">
    <source>
        <dbReference type="Proteomes" id="UP000054524"/>
    </source>
</evidence>
<feature type="region of interest" description="Disordered" evidence="1">
    <location>
        <begin position="503"/>
        <end position="522"/>
    </location>
</feature>
<accession>A0A086J141</accession>
<dbReference type="EMBL" id="AKIJ01000004">
    <property type="protein sequence ID" value="KFG25859.1"/>
    <property type="molecule type" value="Genomic_DNA"/>
</dbReference>
<dbReference type="Proteomes" id="UP000054524">
    <property type="component" value="Unassembled WGS sequence"/>
</dbReference>